<gene>
    <name evidence="1" type="ORF">GF068_20855</name>
</gene>
<evidence type="ECO:0000313" key="1">
    <source>
        <dbReference type="EMBL" id="MRG94352.1"/>
    </source>
</evidence>
<dbReference type="AlphaFoldDB" id="A0A6N7PQ66"/>
<dbReference type="EMBL" id="WJIE01000005">
    <property type="protein sequence ID" value="MRG94352.1"/>
    <property type="molecule type" value="Genomic_DNA"/>
</dbReference>
<proteinExistence type="predicted"/>
<reference evidence="1 2" key="1">
    <citation type="submission" date="2019-10" db="EMBL/GenBank/DDBJ databases">
        <title>A soil myxobacterium in the family Polyangiaceae.</title>
        <authorList>
            <person name="Li Y."/>
            <person name="Wang J."/>
        </authorList>
    </citation>
    <scope>NUCLEOTIDE SEQUENCE [LARGE SCALE GENOMIC DNA]</scope>
    <source>
        <strain evidence="1 2">DSM 14734</strain>
    </source>
</reference>
<organism evidence="1 2">
    <name type="scientific">Polyangium spumosum</name>
    <dbReference type="NCBI Taxonomy" id="889282"/>
    <lineage>
        <taxon>Bacteria</taxon>
        <taxon>Pseudomonadati</taxon>
        <taxon>Myxococcota</taxon>
        <taxon>Polyangia</taxon>
        <taxon>Polyangiales</taxon>
        <taxon>Polyangiaceae</taxon>
        <taxon>Polyangium</taxon>
    </lineage>
</organism>
<evidence type="ECO:0008006" key="3">
    <source>
        <dbReference type="Google" id="ProtNLM"/>
    </source>
</evidence>
<dbReference type="PROSITE" id="PS51257">
    <property type="entry name" value="PROKAR_LIPOPROTEIN"/>
    <property type="match status" value="1"/>
</dbReference>
<keyword evidence="2" id="KW-1185">Reference proteome</keyword>
<dbReference type="Proteomes" id="UP000440224">
    <property type="component" value="Unassembled WGS sequence"/>
</dbReference>
<dbReference type="RefSeq" id="WP_153821152.1">
    <property type="nucleotide sequence ID" value="NZ_WJIE01000005.1"/>
</dbReference>
<accession>A0A6N7PQ66</accession>
<evidence type="ECO:0000313" key="2">
    <source>
        <dbReference type="Proteomes" id="UP000440224"/>
    </source>
</evidence>
<protein>
    <recommendedName>
        <fullName evidence="3">Lipoprotein</fullName>
    </recommendedName>
</protein>
<name>A0A6N7PQ66_9BACT</name>
<comment type="caution">
    <text evidence="1">The sequence shown here is derived from an EMBL/GenBank/DDBJ whole genome shotgun (WGS) entry which is preliminary data.</text>
</comment>
<dbReference type="OrthoDB" id="9851390at2"/>
<sequence>MKKMFGFLLAAGLLGSACRSEPAAPEIEYGEPVGLRMATKRGMPDYEIAVAVTKGTNIDPLVPVLGAALHAAVELCPDVVEAGRRGEALDVAFRVEQGVIRDPAAKGDAATCVARALGGKAIAAPDKLSVLAQIRFPVEAPAP</sequence>